<dbReference type="PANTHER" id="PTHR31642:SF270">
    <property type="entry name" value="O-ACYLTRANSFERASE AUSQ"/>
    <property type="match status" value="1"/>
</dbReference>
<evidence type="ECO:0000313" key="3">
    <source>
        <dbReference type="EMBL" id="KAF2969678.1"/>
    </source>
</evidence>
<gene>
    <name evidence="3" type="ORF">GQX73_g3917</name>
</gene>
<organism evidence="3 4">
    <name type="scientific">Xylaria multiplex</name>
    <dbReference type="NCBI Taxonomy" id="323545"/>
    <lineage>
        <taxon>Eukaryota</taxon>
        <taxon>Fungi</taxon>
        <taxon>Dikarya</taxon>
        <taxon>Ascomycota</taxon>
        <taxon>Pezizomycotina</taxon>
        <taxon>Sordariomycetes</taxon>
        <taxon>Xylariomycetidae</taxon>
        <taxon>Xylariales</taxon>
        <taxon>Xylariaceae</taxon>
        <taxon>Xylaria</taxon>
    </lineage>
</organism>
<dbReference type="Proteomes" id="UP000481858">
    <property type="component" value="Unassembled WGS sequence"/>
</dbReference>
<dbReference type="PANTHER" id="PTHR31642">
    <property type="entry name" value="TRICHOTHECENE 3-O-ACETYLTRANSFERASE"/>
    <property type="match status" value="1"/>
</dbReference>
<dbReference type="OrthoDB" id="429813at2759"/>
<feature type="domain" description="Trichothecene 3-O-acetyltransferase-like N-terminal" evidence="2">
    <location>
        <begin position="356"/>
        <end position="488"/>
    </location>
</feature>
<dbReference type="Gene3D" id="1.10.600.10">
    <property type="entry name" value="Farnesyl Diphosphate Synthase"/>
    <property type="match status" value="1"/>
</dbReference>
<dbReference type="Pfam" id="PF19086">
    <property type="entry name" value="Terpene_syn_C_2"/>
    <property type="match status" value="1"/>
</dbReference>
<dbReference type="Pfam" id="PF22664">
    <property type="entry name" value="TRI-like_N"/>
    <property type="match status" value="1"/>
</dbReference>
<dbReference type="InterPro" id="IPR054710">
    <property type="entry name" value="Tri101-like_N"/>
</dbReference>
<dbReference type="InterPro" id="IPR008949">
    <property type="entry name" value="Isoprenoid_synthase_dom_sf"/>
</dbReference>
<sequence>MLAKIETEPASYLQKAQIQPRAKEVIEEVDGYFLKHWPFPGEKAREKFVAAGFSLVTCLYFPKALDDRIHFACRLLTILFLVDDLLESMSLEEGKAYNERLMDIARGDVLPDRTIAAEYIFYDLWESMRAHDFKMANDVLEPVFVFMRAQTDPTRLKPMNLDEYLQYRERDVGKALLGALMRFSMALEISPEELAIARPADMTCSKHLSVINDIWSYEKEYITSETLHDEGGVLCTCVSIMSKDTDLRIPAAKRILYNICREWELVFKREVAEILNLFPTPSLRAYLDGLELQMCGNEQWSRTTLRTIVVQLIWVNSNSLAMSQSDRIRVSPMDNVMPRIYANIILSLRLNPGPFSAVHRVLEEGLQRTCDEFPVLRRRVFIAQPDSNSGATGSLEVKEAAEWTPEVVFKDLSNVWPDYDELVESGFEQDALDGEILFPRGIYERDLQEKGVGALLAQANFVEGGLILAFGIYHPLIDGHSGTLLLKLWAKHIKSLQQGDGVGTILHFHPDSADYGLVERIWKAENIKQSAEITLKTASPETWRLVGLIPPSEPSEESDPSAPRPKMRTTIFYVPATNFKALRAEANAGINSSPNTANDALMAKLWRCIMKARSAAAGPSCVDYLPDKTSLLDLTLDGRARFSPSLPSSYMGTLVFITTTEMSMGKLTSIDTPLAEIAMAIRLSVDTATSERMHEAFALARSLPDYGDSLRFPFATFAGAEACFTSWVGLSAFDISFGNVLFANEGRADYLRPPRREFDAFCRRCVILPMQVSGGFEILITLKEEEMSVLEHDPEFVQYAKIVCH</sequence>
<accession>A0A7C8IT87</accession>
<comment type="caution">
    <text evidence="3">The sequence shown here is derived from an EMBL/GenBank/DDBJ whole genome shotgun (WGS) entry which is preliminary data.</text>
</comment>
<dbReference type="Pfam" id="PF02458">
    <property type="entry name" value="Transferase"/>
    <property type="match status" value="1"/>
</dbReference>
<evidence type="ECO:0000259" key="2">
    <source>
        <dbReference type="Pfam" id="PF22664"/>
    </source>
</evidence>
<protein>
    <recommendedName>
        <fullName evidence="2">Trichothecene 3-O-acetyltransferase-like N-terminal domain-containing protein</fullName>
    </recommendedName>
</protein>
<dbReference type="AlphaFoldDB" id="A0A7C8IT87"/>
<dbReference type="Gene3D" id="3.30.559.10">
    <property type="entry name" value="Chloramphenicol acetyltransferase-like domain"/>
    <property type="match status" value="2"/>
</dbReference>
<reference evidence="3 4" key="1">
    <citation type="submission" date="2019-12" db="EMBL/GenBank/DDBJ databases">
        <title>Draft genome sequence of the ascomycete Xylaria multiplex DSM 110363.</title>
        <authorList>
            <person name="Buettner E."/>
            <person name="Kellner H."/>
        </authorList>
    </citation>
    <scope>NUCLEOTIDE SEQUENCE [LARGE SCALE GENOMIC DNA]</scope>
    <source>
        <strain evidence="3 4">DSM 110363</strain>
    </source>
</reference>
<dbReference type="SUPFAM" id="SSF48576">
    <property type="entry name" value="Terpenoid synthases"/>
    <property type="match status" value="1"/>
</dbReference>
<proteinExistence type="predicted"/>
<evidence type="ECO:0000256" key="1">
    <source>
        <dbReference type="ARBA" id="ARBA00022679"/>
    </source>
</evidence>
<keyword evidence="1" id="KW-0808">Transferase</keyword>
<dbReference type="EMBL" id="WUBL01000033">
    <property type="protein sequence ID" value="KAF2969678.1"/>
    <property type="molecule type" value="Genomic_DNA"/>
</dbReference>
<dbReference type="InParanoid" id="A0A7C8IT87"/>
<keyword evidence="4" id="KW-1185">Reference proteome</keyword>
<dbReference type="GO" id="GO:0016747">
    <property type="term" value="F:acyltransferase activity, transferring groups other than amino-acyl groups"/>
    <property type="evidence" value="ECO:0007669"/>
    <property type="project" value="TreeGrafter"/>
</dbReference>
<dbReference type="InterPro" id="IPR050317">
    <property type="entry name" value="Plant_Fungal_Acyltransferase"/>
</dbReference>
<dbReference type="InterPro" id="IPR023213">
    <property type="entry name" value="CAT-like_dom_sf"/>
</dbReference>
<evidence type="ECO:0000313" key="4">
    <source>
        <dbReference type="Proteomes" id="UP000481858"/>
    </source>
</evidence>
<name>A0A7C8IT87_9PEZI</name>